<dbReference type="Proteomes" id="UP000813444">
    <property type="component" value="Unassembled WGS sequence"/>
</dbReference>
<keyword evidence="3" id="KW-1185">Reference proteome</keyword>
<proteinExistence type="predicted"/>
<feature type="compositionally biased region" description="Polar residues" evidence="1">
    <location>
        <begin position="145"/>
        <end position="158"/>
    </location>
</feature>
<reference evidence="2" key="1">
    <citation type="journal article" date="2021" name="Nat. Commun.">
        <title>Genetic determinants of endophytism in the Arabidopsis root mycobiome.</title>
        <authorList>
            <person name="Mesny F."/>
            <person name="Miyauchi S."/>
            <person name="Thiergart T."/>
            <person name="Pickel B."/>
            <person name="Atanasova L."/>
            <person name="Karlsson M."/>
            <person name="Huettel B."/>
            <person name="Barry K.W."/>
            <person name="Haridas S."/>
            <person name="Chen C."/>
            <person name="Bauer D."/>
            <person name="Andreopoulos W."/>
            <person name="Pangilinan J."/>
            <person name="LaButti K."/>
            <person name="Riley R."/>
            <person name="Lipzen A."/>
            <person name="Clum A."/>
            <person name="Drula E."/>
            <person name="Henrissat B."/>
            <person name="Kohler A."/>
            <person name="Grigoriev I.V."/>
            <person name="Martin F.M."/>
            <person name="Hacquard S."/>
        </authorList>
    </citation>
    <scope>NUCLEOTIDE SEQUENCE</scope>
    <source>
        <strain evidence="2">MPI-CAGE-CH-0235</strain>
    </source>
</reference>
<feature type="compositionally biased region" description="Polar residues" evidence="1">
    <location>
        <begin position="249"/>
        <end position="261"/>
    </location>
</feature>
<feature type="compositionally biased region" description="Polar residues" evidence="1">
    <location>
        <begin position="1"/>
        <end position="15"/>
    </location>
</feature>
<dbReference type="EMBL" id="JAGPNK010000001">
    <property type="protein sequence ID" value="KAH7328825.1"/>
    <property type="molecule type" value="Genomic_DNA"/>
</dbReference>
<sequence length="384" mass="42142">MDQNLIPSDCQQSPPSRFAAPHAVQVYANRPLPALPPPSPQTPSKRQRTRSHGEDQGQLQIPSIRHSGSRAIPIPPSTPAHQTEHSLREKRFGVSLPSPFPDLPYDIGISIETSSPHAQAALRSSAHPTFGLDRTSWRTAQTLDTQIDQTDSASSWQPWTDEPPLSSHNSWSPTSRHRKDTTSWDSGAPGIWGAGALSDSHISWSENASVPLNLFNRHSYDPEVANAYHKITADLATPSSRLSRGDGNISASTRALNPTPDSATARLTGISVFLRSRKTIANLAAAARSTLQLSQEQDDDPTKTDADPPHETKQEAECATVDVAAEQSFWDSDSDDSDDETSKGVRSWLTRRRNQGHRHKARQEQVDEPTASAHQKGFHVRGWL</sequence>
<protein>
    <submittedName>
        <fullName evidence="2">Uncharacterized protein</fullName>
    </submittedName>
</protein>
<gene>
    <name evidence="2" type="ORF">B0I35DRAFT_27943</name>
</gene>
<evidence type="ECO:0000313" key="3">
    <source>
        <dbReference type="Proteomes" id="UP000813444"/>
    </source>
</evidence>
<feature type="region of interest" description="Disordered" evidence="1">
    <location>
        <begin position="145"/>
        <end position="186"/>
    </location>
</feature>
<dbReference type="AlphaFoldDB" id="A0A8K0T4T3"/>
<feature type="region of interest" description="Disordered" evidence="1">
    <location>
        <begin position="291"/>
        <end position="384"/>
    </location>
</feature>
<comment type="caution">
    <text evidence="2">The sequence shown here is derived from an EMBL/GenBank/DDBJ whole genome shotgun (WGS) entry which is preliminary data.</text>
</comment>
<evidence type="ECO:0000313" key="2">
    <source>
        <dbReference type="EMBL" id="KAH7328825.1"/>
    </source>
</evidence>
<name>A0A8K0T4T3_9HYPO</name>
<evidence type="ECO:0000256" key="1">
    <source>
        <dbReference type="SAM" id="MobiDB-lite"/>
    </source>
</evidence>
<feature type="compositionally biased region" description="Basic residues" evidence="1">
    <location>
        <begin position="349"/>
        <end position="361"/>
    </location>
</feature>
<feature type="region of interest" description="Disordered" evidence="1">
    <location>
        <begin position="1"/>
        <end position="87"/>
    </location>
</feature>
<accession>A0A8K0T4T3</accession>
<feature type="region of interest" description="Disordered" evidence="1">
    <location>
        <begin position="239"/>
        <end position="261"/>
    </location>
</feature>
<feature type="compositionally biased region" description="Basic and acidic residues" evidence="1">
    <location>
        <begin position="300"/>
        <end position="316"/>
    </location>
</feature>
<organism evidence="2 3">
    <name type="scientific">Stachybotrys elegans</name>
    <dbReference type="NCBI Taxonomy" id="80388"/>
    <lineage>
        <taxon>Eukaryota</taxon>
        <taxon>Fungi</taxon>
        <taxon>Dikarya</taxon>
        <taxon>Ascomycota</taxon>
        <taxon>Pezizomycotina</taxon>
        <taxon>Sordariomycetes</taxon>
        <taxon>Hypocreomycetidae</taxon>
        <taxon>Hypocreales</taxon>
        <taxon>Stachybotryaceae</taxon>
        <taxon>Stachybotrys</taxon>
    </lineage>
</organism>